<evidence type="ECO:0000256" key="3">
    <source>
        <dbReference type="ARBA" id="ARBA00005164"/>
    </source>
</evidence>
<feature type="domain" description="Alpha-D-phosphohexomutase C-terminal" evidence="15">
    <location>
        <begin position="519"/>
        <end position="555"/>
    </location>
</feature>
<evidence type="ECO:0000259" key="16">
    <source>
        <dbReference type="Pfam" id="PF02878"/>
    </source>
</evidence>
<protein>
    <recommendedName>
        <fullName evidence="11">Phosphoglucomutase</fullName>
        <ecNumber evidence="6">5.4.2.2</ecNumber>
    </recommendedName>
    <alternativeName>
        <fullName evidence="13">Alpha-phosphoglucomutase</fullName>
    </alternativeName>
    <alternativeName>
        <fullName evidence="12">Glucose phosphomutase</fullName>
    </alternativeName>
</protein>
<dbReference type="Pfam" id="PF02879">
    <property type="entry name" value="PGM_PMM_II"/>
    <property type="match status" value="1"/>
</dbReference>
<evidence type="ECO:0000259" key="18">
    <source>
        <dbReference type="Pfam" id="PF02880"/>
    </source>
</evidence>
<evidence type="ECO:0000256" key="1">
    <source>
        <dbReference type="ARBA" id="ARBA00000443"/>
    </source>
</evidence>
<dbReference type="InterPro" id="IPR016055">
    <property type="entry name" value="A-D-PHexomutase_a/b/a-I/II/III"/>
</dbReference>
<evidence type="ECO:0000313" key="19">
    <source>
        <dbReference type="EMBL" id="MST68406.1"/>
    </source>
</evidence>
<dbReference type="InterPro" id="IPR016066">
    <property type="entry name" value="A-D-PHexomutase_CS"/>
</dbReference>
<dbReference type="InterPro" id="IPR005843">
    <property type="entry name" value="A-D-PHexomutase_C"/>
</dbReference>
<evidence type="ECO:0000259" key="17">
    <source>
        <dbReference type="Pfam" id="PF02879"/>
    </source>
</evidence>
<evidence type="ECO:0000256" key="13">
    <source>
        <dbReference type="ARBA" id="ARBA00041467"/>
    </source>
</evidence>
<evidence type="ECO:0000256" key="11">
    <source>
        <dbReference type="ARBA" id="ARBA00039995"/>
    </source>
</evidence>
<dbReference type="Pfam" id="PF02880">
    <property type="entry name" value="PGM_PMM_III"/>
    <property type="match status" value="1"/>
</dbReference>
<dbReference type="InterPro" id="IPR036900">
    <property type="entry name" value="A-D-PHexomutase_C_sf"/>
</dbReference>
<reference evidence="19" key="1">
    <citation type="submission" date="2019-09" db="EMBL/GenBank/DDBJ databases">
        <title>In-depth cultivation of the pig gut microbiome towards novel bacterial diversity and tailored functional studies.</title>
        <authorList>
            <person name="Wylensek D."/>
            <person name="Hitch T.C.A."/>
            <person name="Clavel T."/>
        </authorList>
    </citation>
    <scope>NUCLEOTIDE SEQUENCE</scope>
    <source>
        <strain evidence="19">RF-744-FAT-WT-3</strain>
    </source>
</reference>
<sequence length="579" mass="64385">MYSGADLKSEAFNEYCRWMRVKSMDPDTRREIQSMITNMDMIYERFSSRLSFGTAGLRAPLGAGTNRMNLYTVAAAARGFARWIKARGGADKGIVISYDSRNQSEAFAEMTARMAADEGVQVYLSDTLRPVPMLSYAINLYDAAGGVMITASHNPAEYNGFKAYGDDGAQLMPEAAAEVSTAIEQVGDIFSVINDSLTFRQLRHNGMIEYAGANLDYRYDNLILEKLRSDQVPEEAKKNLRIVYTPLNGAGNHHVRRLLGKLGFETVAVVPEQELPDGDFPSLRVPNPEYEDTFDKAIELAKVTMADLIIATDPDSDRLGVAVPDQDGEYCVLTGNQIGTLLMEYILGSRTMRGVMKENSFCIASIVSTKMPRYICRRYGLELKETLTGSRFTAQAIREGSEAGQDFVFGFEEGNGYMFSTGILDKDGVAAAIVFAQMAAMSKSVGQRLYDQLRGIYSLYKYPAEKNFSIKVEGSGYREKMNRAMDRLRSMGRDIDLGPQTEIVELKDYQPETDMLYYNLEGGGWMAVRPSGTEPKIKIYVGLYGDEQSPEEEAEALSAKVYRLIDSLLKEPDISGDNQ</sequence>
<dbReference type="InterPro" id="IPR005845">
    <property type="entry name" value="A-D-PHexomutase_a/b/a-II"/>
</dbReference>
<evidence type="ECO:0000256" key="7">
    <source>
        <dbReference type="ARBA" id="ARBA00022553"/>
    </source>
</evidence>
<evidence type="ECO:0000256" key="6">
    <source>
        <dbReference type="ARBA" id="ARBA00012728"/>
    </source>
</evidence>
<dbReference type="InterPro" id="IPR005841">
    <property type="entry name" value="Alpha-D-phosphohexomutase_SF"/>
</dbReference>
<dbReference type="EC" id="5.4.2.2" evidence="6"/>
<dbReference type="GO" id="GO:0008973">
    <property type="term" value="F:phosphopentomutase activity"/>
    <property type="evidence" value="ECO:0007669"/>
    <property type="project" value="TreeGrafter"/>
</dbReference>
<dbReference type="Pfam" id="PF02878">
    <property type="entry name" value="PGM_PMM_I"/>
    <property type="match status" value="1"/>
</dbReference>
<dbReference type="InterPro" id="IPR005846">
    <property type="entry name" value="A-D-PHexomutase_a/b/a-III"/>
</dbReference>
<dbReference type="Gene3D" id="3.40.120.10">
    <property type="entry name" value="Alpha-D-Glucose-1,6-Bisphosphate, subunit A, domain 3"/>
    <property type="match status" value="3"/>
</dbReference>
<evidence type="ECO:0000256" key="8">
    <source>
        <dbReference type="ARBA" id="ARBA00022723"/>
    </source>
</evidence>
<comment type="pathway">
    <text evidence="3">Glycolipid metabolism; diglucosyl-diacylglycerol biosynthesis.</text>
</comment>
<accession>A0A6A8MAT3</accession>
<comment type="catalytic activity">
    <reaction evidence="1">
        <text>alpha-D-glucose 1-phosphate = alpha-D-glucose 6-phosphate</text>
        <dbReference type="Rhea" id="RHEA:23536"/>
        <dbReference type="ChEBI" id="CHEBI:58225"/>
        <dbReference type="ChEBI" id="CHEBI:58601"/>
        <dbReference type="EC" id="5.4.2.2"/>
    </reaction>
</comment>
<keyword evidence="7" id="KW-0597">Phosphoprotein</keyword>
<dbReference type="PANTHER" id="PTHR45745">
    <property type="entry name" value="PHOSPHOMANNOMUTASE 45A"/>
    <property type="match status" value="1"/>
</dbReference>
<dbReference type="GO" id="GO:0005975">
    <property type="term" value="P:carbohydrate metabolic process"/>
    <property type="evidence" value="ECO:0007669"/>
    <property type="project" value="InterPro"/>
</dbReference>
<dbReference type="InterPro" id="IPR005844">
    <property type="entry name" value="A-D-PHexomutase_a/b/a-I"/>
</dbReference>
<comment type="pathway">
    <text evidence="4">Lipid metabolism.</text>
</comment>
<dbReference type="GO" id="GO:0004614">
    <property type="term" value="F:phosphoglucomutase activity"/>
    <property type="evidence" value="ECO:0007669"/>
    <property type="project" value="UniProtKB-EC"/>
</dbReference>
<evidence type="ECO:0000256" key="9">
    <source>
        <dbReference type="ARBA" id="ARBA00022842"/>
    </source>
</evidence>
<name>A0A6A8MAT3_9FIRM</name>
<feature type="domain" description="Alpha-D-phosphohexomutase alpha/beta/alpha" evidence="16">
    <location>
        <begin position="50"/>
        <end position="185"/>
    </location>
</feature>
<dbReference type="PANTHER" id="PTHR45745:SF1">
    <property type="entry name" value="PHOSPHOGLUCOMUTASE 2B-RELATED"/>
    <property type="match status" value="1"/>
</dbReference>
<dbReference type="PRINTS" id="PR00509">
    <property type="entry name" value="PGMPMM"/>
</dbReference>
<dbReference type="GO" id="GO:0006166">
    <property type="term" value="P:purine ribonucleoside salvage"/>
    <property type="evidence" value="ECO:0007669"/>
    <property type="project" value="TreeGrafter"/>
</dbReference>
<dbReference type="EMBL" id="VUNB01000002">
    <property type="protein sequence ID" value="MST68406.1"/>
    <property type="molecule type" value="Genomic_DNA"/>
</dbReference>
<evidence type="ECO:0000256" key="10">
    <source>
        <dbReference type="ARBA" id="ARBA00023235"/>
    </source>
</evidence>
<keyword evidence="10" id="KW-0413">Isomerase</keyword>
<evidence type="ECO:0000256" key="4">
    <source>
        <dbReference type="ARBA" id="ARBA00005189"/>
    </source>
</evidence>
<dbReference type="CDD" id="cd05799">
    <property type="entry name" value="PGM2"/>
    <property type="match status" value="1"/>
</dbReference>
<dbReference type="Pfam" id="PF00408">
    <property type="entry name" value="PGM_PMM_IV"/>
    <property type="match status" value="1"/>
</dbReference>
<keyword evidence="8 14" id="KW-0479">Metal-binding</keyword>
<dbReference type="AlphaFoldDB" id="A0A6A8MAT3"/>
<organism evidence="19">
    <name type="scientific">Baileyella intestinalis</name>
    <dbReference type="NCBI Taxonomy" id="2606709"/>
    <lineage>
        <taxon>Bacteria</taxon>
        <taxon>Bacillati</taxon>
        <taxon>Bacillota</taxon>
        <taxon>Clostridia</taxon>
        <taxon>Peptostreptococcales</taxon>
        <taxon>Anaerovoracaceae</taxon>
        <taxon>Baileyella</taxon>
    </lineage>
</organism>
<keyword evidence="9 14" id="KW-0460">Magnesium</keyword>
<gene>
    <name evidence="19" type="ORF">FYJ66_02210</name>
</gene>
<dbReference type="Gene3D" id="3.30.310.50">
    <property type="entry name" value="Alpha-D-phosphohexomutase, C-terminal domain"/>
    <property type="match status" value="1"/>
</dbReference>
<feature type="domain" description="Alpha-D-phosphohexomutase alpha/beta/alpha" evidence="18">
    <location>
        <begin position="335"/>
        <end position="449"/>
    </location>
</feature>
<dbReference type="SUPFAM" id="SSF55957">
    <property type="entry name" value="Phosphoglucomutase, C-terminal domain"/>
    <property type="match status" value="1"/>
</dbReference>
<evidence type="ECO:0000256" key="5">
    <source>
        <dbReference type="ARBA" id="ARBA00010231"/>
    </source>
</evidence>
<dbReference type="SUPFAM" id="SSF53738">
    <property type="entry name" value="Phosphoglucomutase, first 3 domains"/>
    <property type="match status" value="3"/>
</dbReference>
<comment type="cofactor">
    <cofactor evidence="2">
        <name>Mg(2+)</name>
        <dbReference type="ChEBI" id="CHEBI:18420"/>
    </cofactor>
</comment>
<evidence type="ECO:0000259" key="15">
    <source>
        <dbReference type="Pfam" id="PF00408"/>
    </source>
</evidence>
<evidence type="ECO:0000256" key="2">
    <source>
        <dbReference type="ARBA" id="ARBA00001946"/>
    </source>
</evidence>
<dbReference type="RefSeq" id="WP_154571886.1">
    <property type="nucleotide sequence ID" value="NZ_VUNB01000002.1"/>
</dbReference>
<proteinExistence type="inferred from homology"/>
<evidence type="ECO:0000256" key="12">
    <source>
        <dbReference type="ARBA" id="ARBA00041398"/>
    </source>
</evidence>
<dbReference type="PROSITE" id="PS00710">
    <property type="entry name" value="PGM_PMM"/>
    <property type="match status" value="1"/>
</dbReference>
<comment type="caution">
    <text evidence="19">The sequence shown here is derived from an EMBL/GenBank/DDBJ whole genome shotgun (WGS) entry which is preliminary data.</text>
</comment>
<comment type="similarity">
    <text evidence="5 14">Belongs to the phosphohexose mutase family.</text>
</comment>
<feature type="domain" description="Alpha-D-phosphohexomutase alpha/beta/alpha" evidence="17">
    <location>
        <begin position="235"/>
        <end position="328"/>
    </location>
</feature>
<evidence type="ECO:0000256" key="14">
    <source>
        <dbReference type="RuleBase" id="RU004326"/>
    </source>
</evidence>
<dbReference type="GO" id="GO:0000287">
    <property type="term" value="F:magnesium ion binding"/>
    <property type="evidence" value="ECO:0007669"/>
    <property type="project" value="InterPro"/>
</dbReference>